<organism evidence="1 2">
    <name type="scientific">Microbacterium phage GardenState</name>
    <dbReference type="NCBI Taxonomy" id="2776841"/>
    <lineage>
        <taxon>Viruses</taxon>
        <taxon>Duplodnaviria</taxon>
        <taxon>Heunggongvirae</taxon>
        <taxon>Uroviricota</taxon>
        <taxon>Caudoviricetes</taxon>
        <taxon>Casidaviridae</taxon>
        <taxon>Gardenstatevirus</taxon>
        <taxon>Gardenstatevirus gardenstate</taxon>
    </lineage>
</organism>
<gene>
    <name evidence="1" type="primary">69</name>
    <name evidence="1" type="ORF">SEA_GARDENSTATE_69</name>
</gene>
<evidence type="ECO:0000313" key="1">
    <source>
        <dbReference type="EMBL" id="QOI66981.1"/>
    </source>
</evidence>
<proteinExistence type="predicted"/>
<protein>
    <submittedName>
        <fullName evidence="1">SsDNA binding protein</fullName>
    </submittedName>
</protein>
<evidence type="ECO:0000313" key="2">
    <source>
        <dbReference type="Proteomes" id="UP000593999"/>
    </source>
</evidence>
<name>A0A7L8ZEB2_9CAUD</name>
<dbReference type="EMBL" id="MT952845">
    <property type="protein sequence ID" value="QOI66981.1"/>
    <property type="molecule type" value="Genomic_DNA"/>
</dbReference>
<sequence length="238" mass="25438">MSNAETYPDLKPTDRVRETCGKCGGTGLYSGPTSITFHTSTVGDVAPGCLACKGVGYHSTLVSSVRARVRRAEKAAKARQAAADAYRAKLAAFWTPERQAARDEASAVHIALRSGDPLRYDLGVALQAVEELDEDAFPALQAAMDAITAREAAKREVPTGRVVIEGVVLAKKLQESAYGSTFKLLIEGDGWKVWGTEPRAIDAHKGDRVRLTATVEASADDAAFGFYSRPTKAEVLVP</sequence>
<reference evidence="1 2" key="1">
    <citation type="submission" date="2020-08" db="EMBL/GenBank/DDBJ databases">
        <authorList>
            <person name="Onisko P.M."/>
            <person name="Abbud L.A."/>
            <person name="Collins-Miller C."/>
            <person name="Crosslin K."/>
            <person name="Dasari S."/>
            <person name="Friend S.M."/>
            <person name="Gaykema M.A."/>
            <person name="Lambert A.M."/>
            <person name="Moran E.R."/>
            <person name="Watts A.R."/>
            <person name="Zirkle L.M."/>
            <person name="Bauer P.J."/>
            <person name="Temple L."/>
            <person name="Washington J.M."/>
            <person name="Garlena R.A."/>
            <person name="Russell D.A."/>
            <person name="Pope W.H."/>
            <person name="Jacobs-Sera D."/>
            <person name="Hatfull G.F."/>
        </authorList>
    </citation>
    <scope>NUCLEOTIDE SEQUENCE [LARGE SCALE GENOMIC DNA]</scope>
</reference>
<dbReference type="Proteomes" id="UP000593999">
    <property type="component" value="Segment"/>
</dbReference>
<accession>A0A7L8ZEB2</accession>
<keyword evidence="2" id="KW-1185">Reference proteome</keyword>